<sequence length="245" mass="27458">MDFSNIQIPMITKDDLLTTFGEVAEVHGCYFSKYVVATYVLYCCIRNAKGHDLAIASRNLDDPEFAASVVLNAPPRLSHDGPTIFKIPSNAYGFTHAMAVPSTYHGLLNRIEKRTGLFLCLPIFQCEFNGNESAEDFKWSTHHIVDVNNWQRTRQPKISVYFDNPRTGGGTEKDGAIVSLETLIAEINNLGGVSNGFIEITNYRNEVIEMLSPEEGRYALIRNRQDEELMDRASVIAAVEKFATE</sequence>
<accession>A0AAD0FNY3</accession>
<proteinExistence type="predicted"/>
<dbReference type="EMBL" id="CP025298">
    <property type="protein sequence ID" value="AUI09562.1"/>
    <property type="molecule type" value="Genomic_DNA"/>
</dbReference>
<organism evidence="1 2">
    <name type="scientific">Stenotrophomonas maltophilia</name>
    <name type="common">Pseudomonas maltophilia</name>
    <name type="synonym">Xanthomonas maltophilia</name>
    <dbReference type="NCBI Taxonomy" id="40324"/>
    <lineage>
        <taxon>Bacteria</taxon>
        <taxon>Pseudomonadati</taxon>
        <taxon>Pseudomonadota</taxon>
        <taxon>Gammaproteobacteria</taxon>
        <taxon>Lysobacterales</taxon>
        <taxon>Lysobacteraceae</taxon>
        <taxon>Stenotrophomonas</taxon>
        <taxon>Stenotrophomonas maltophilia group</taxon>
    </lineage>
</organism>
<evidence type="ECO:0000313" key="1">
    <source>
        <dbReference type="EMBL" id="AUI09562.1"/>
    </source>
</evidence>
<dbReference type="AlphaFoldDB" id="A0AAD0FNY3"/>
<reference evidence="1 2" key="1">
    <citation type="submission" date="2017-12" db="EMBL/GenBank/DDBJ databases">
        <title>Complete Genome Sequence of Stenotrophomonas maltophilia CSM2.</title>
        <authorList>
            <person name="Castro-Jaimes S."/>
            <person name="Lopez-Leal G."/>
            <person name="Barberena Jonas C."/>
            <person name="Bustos P."/>
            <person name="Perez-Oseguera A."/>
            <person name="Cevallos M.A."/>
        </authorList>
    </citation>
    <scope>NUCLEOTIDE SEQUENCE [LARGE SCALE GENOMIC DNA]</scope>
    <source>
        <strain evidence="1 2">CSM2</strain>
    </source>
</reference>
<gene>
    <name evidence="1" type="ORF">SmaCSM2_21250</name>
</gene>
<dbReference type="Proteomes" id="UP000234414">
    <property type="component" value="Chromosome"/>
</dbReference>
<name>A0AAD0FNY3_STEMA</name>
<protein>
    <submittedName>
        <fullName evidence="1">Uncharacterized protein</fullName>
    </submittedName>
</protein>
<evidence type="ECO:0000313" key="2">
    <source>
        <dbReference type="Proteomes" id="UP000234414"/>
    </source>
</evidence>